<reference evidence="9" key="1">
    <citation type="journal article" date="2014" name="Int. J. Syst. Evol. Microbiol.">
        <title>Complete genome sequence of Corynebacterium casei LMG S-19264T (=DSM 44701T), isolated from a smear-ripened cheese.</title>
        <authorList>
            <consortium name="US DOE Joint Genome Institute (JGI-PGF)"/>
            <person name="Walter F."/>
            <person name="Albersmeier A."/>
            <person name="Kalinowski J."/>
            <person name="Ruckert C."/>
        </authorList>
    </citation>
    <scope>NUCLEOTIDE SEQUENCE</scope>
    <source>
        <strain evidence="9">CCM 7897</strain>
    </source>
</reference>
<dbReference type="Pfam" id="PF01569">
    <property type="entry name" value="PAP2"/>
    <property type="match status" value="1"/>
</dbReference>
<comment type="subcellular location">
    <subcellularLocation>
        <location evidence="1">Cell membrane</location>
        <topology evidence="1">Multi-pass membrane protein</topology>
    </subcellularLocation>
</comment>
<feature type="transmembrane region" description="Helical" evidence="7">
    <location>
        <begin position="102"/>
        <end position="124"/>
    </location>
</feature>
<dbReference type="GO" id="GO:0016787">
    <property type="term" value="F:hydrolase activity"/>
    <property type="evidence" value="ECO:0007669"/>
    <property type="project" value="UniProtKB-KW"/>
</dbReference>
<evidence type="ECO:0000256" key="6">
    <source>
        <dbReference type="ARBA" id="ARBA00023136"/>
    </source>
</evidence>
<dbReference type="SUPFAM" id="SSF48317">
    <property type="entry name" value="Acid phosphatase/Vanadium-dependent haloperoxidase"/>
    <property type="match status" value="1"/>
</dbReference>
<proteinExistence type="predicted"/>
<organism evidence="9 10">
    <name type="scientific">Azorhizobium oxalatiphilum</name>
    <dbReference type="NCBI Taxonomy" id="980631"/>
    <lineage>
        <taxon>Bacteria</taxon>
        <taxon>Pseudomonadati</taxon>
        <taxon>Pseudomonadota</taxon>
        <taxon>Alphaproteobacteria</taxon>
        <taxon>Hyphomicrobiales</taxon>
        <taxon>Xanthobacteraceae</taxon>
        <taxon>Azorhizobium</taxon>
    </lineage>
</organism>
<evidence type="ECO:0000256" key="4">
    <source>
        <dbReference type="ARBA" id="ARBA00022801"/>
    </source>
</evidence>
<evidence type="ECO:0000256" key="2">
    <source>
        <dbReference type="ARBA" id="ARBA00022475"/>
    </source>
</evidence>
<evidence type="ECO:0000259" key="8">
    <source>
        <dbReference type="SMART" id="SM00014"/>
    </source>
</evidence>
<dbReference type="Proteomes" id="UP000606044">
    <property type="component" value="Unassembled WGS sequence"/>
</dbReference>
<dbReference type="AlphaFoldDB" id="A0A917C678"/>
<dbReference type="InterPro" id="IPR036938">
    <property type="entry name" value="PAP2/HPO_sf"/>
</dbReference>
<feature type="transmembrane region" description="Helical" evidence="7">
    <location>
        <begin position="131"/>
        <end position="156"/>
    </location>
</feature>
<feature type="transmembrane region" description="Helical" evidence="7">
    <location>
        <begin position="212"/>
        <end position="230"/>
    </location>
</feature>
<comment type="caution">
    <text evidence="9">The sequence shown here is derived from an EMBL/GenBank/DDBJ whole genome shotgun (WGS) entry which is preliminary data.</text>
</comment>
<evidence type="ECO:0000256" key="7">
    <source>
        <dbReference type="SAM" id="Phobius"/>
    </source>
</evidence>
<dbReference type="InterPro" id="IPR000326">
    <property type="entry name" value="PAP2/HPO"/>
</dbReference>
<feature type="domain" description="Phosphatidic acid phosphatase type 2/haloperoxidase" evidence="8">
    <location>
        <begin position="135"/>
        <end position="251"/>
    </location>
</feature>
<evidence type="ECO:0000256" key="1">
    <source>
        <dbReference type="ARBA" id="ARBA00004651"/>
    </source>
</evidence>
<feature type="transmembrane region" description="Helical" evidence="7">
    <location>
        <begin position="188"/>
        <end position="207"/>
    </location>
</feature>
<protein>
    <recommendedName>
        <fullName evidence="8">Phosphatidic acid phosphatase type 2/haloperoxidase domain-containing protein</fullName>
    </recommendedName>
</protein>
<dbReference type="RefSeq" id="WP_188581331.1">
    <property type="nucleotide sequence ID" value="NZ_BMCT01000005.1"/>
</dbReference>
<dbReference type="EMBL" id="BMCT01000005">
    <property type="protein sequence ID" value="GGF74118.1"/>
    <property type="molecule type" value="Genomic_DNA"/>
</dbReference>
<keyword evidence="5 7" id="KW-1133">Transmembrane helix</keyword>
<dbReference type="Gene3D" id="1.20.144.10">
    <property type="entry name" value="Phosphatidic acid phosphatase type 2/haloperoxidase"/>
    <property type="match status" value="1"/>
</dbReference>
<keyword evidence="10" id="KW-1185">Reference proteome</keyword>
<sequence length="302" mass="32077">MSDAAATPPASRPAWVEDVRAAVAGLFTALKVLRTRKPRGPAPRLPMDGLVEMVCLFMLVGGVVAATMILIDPLIPGLRLMLPLGVIHFFERVTELGLGGTVLWPLGIALLVLLGAVPHLDLLYRRVAAAVVARVGFVFLSVAATSLAVLVVKYILGRARPYEVLHLPGPNAHLTFELFRLQASYSSFPSGHSTVVFAFAVSAALLFPKARWWLIALAVLVAASRVVLGSHFPSDVIAAAAIATASSFWLAKVFAARGLVFSIAADGRLHPMPGPSMRRLMALFSPAHRLSGASSASQEARP</sequence>
<keyword evidence="4" id="KW-0378">Hydrolase</keyword>
<accession>A0A917C678</accession>
<dbReference type="GO" id="GO:0005886">
    <property type="term" value="C:plasma membrane"/>
    <property type="evidence" value="ECO:0007669"/>
    <property type="project" value="UniProtKB-SubCell"/>
</dbReference>
<dbReference type="SMART" id="SM00014">
    <property type="entry name" value="acidPPc"/>
    <property type="match status" value="1"/>
</dbReference>
<reference evidence="9" key="2">
    <citation type="submission" date="2020-09" db="EMBL/GenBank/DDBJ databases">
        <authorList>
            <person name="Sun Q."/>
            <person name="Sedlacek I."/>
        </authorList>
    </citation>
    <scope>NUCLEOTIDE SEQUENCE</scope>
    <source>
        <strain evidence="9">CCM 7897</strain>
    </source>
</reference>
<evidence type="ECO:0000313" key="9">
    <source>
        <dbReference type="EMBL" id="GGF74118.1"/>
    </source>
</evidence>
<evidence type="ECO:0000313" key="10">
    <source>
        <dbReference type="Proteomes" id="UP000606044"/>
    </source>
</evidence>
<keyword evidence="3 7" id="KW-0812">Transmembrane</keyword>
<keyword evidence="2" id="KW-1003">Cell membrane</keyword>
<feature type="transmembrane region" description="Helical" evidence="7">
    <location>
        <begin position="49"/>
        <end position="71"/>
    </location>
</feature>
<dbReference type="PANTHER" id="PTHR14969:SF62">
    <property type="entry name" value="DECAPRENYLPHOSPHORYL-5-PHOSPHORIBOSE PHOSPHATASE RV3807C-RELATED"/>
    <property type="match status" value="1"/>
</dbReference>
<dbReference type="PANTHER" id="PTHR14969">
    <property type="entry name" value="SPHINGOSINE-1-PHOSPHATE PHOSPHOHYDROLASE"/>
    <property type="match status" value="1"/>
</dbReference>
<feature type="transmembrane region" description="Helical" evidence="7">
    <location>
        <begin position="236"/>
        <end position="255"/>
    </location>
</feature>
<gene>
    <name evidence="9" type="ORF">GCM10007301_37410</name>
</gene>
<keyword evidence="6 7" id="KW-0472">Membrane</keyword>
<name>A0A917C678_9HYPH</name>
<evidence type="ECO:0000256" key="3">
    <source>
        <dbReference type="ARBA" id="ARBA00022692"/>
    </source>
</evidence>
<evidence type="ECO:0000256" key="5">
    <source>
        <dbReference type="ARBA" id="ARBA00022989"/>
    </source>
</evidence>